<evidence type="ECO:0000313" key="2">
    <source>
        <dbReference type="EMBL" id="RNJ48153.1"/>
    </source>
</evidence>
<keyword evidence="1" id="KW-0472">Membrane</keyword>
<dbReference type="Proteomes" id="UP000268623">
    <property type="component" value="Unassembled WGS sequence"/>
</dbReference>
<reference evidence="2 3" key="1">
    <citation type="submission" date="2018-08" db="EMBL/GenBank/DDBJ databases">
        <title>Genome sequence of Methylocystis hirsuta CSC1, a methanotroph able to accumulate PHAs.</title>
        <authorList>
            <person name="Bordel S."/>
            <person name="Rodriguez E."/>
            <person name="Gancedo J."/>
            <person name="Munoz R."/>
        </authorList>
    </citation>
    <scope>NUCLEOTIDE SEQUENCE [LARGE SCALE GENOMIC DNA]</scope>
    <source>
        <strain evidence="2 3">CSC1</strain>
    </source>
</reference>
<name>A0A3M9XIY9_9HYPH</name>
<feature type="transmembrane region" description="Helical" evidence="1">
    <location>
        <begin position="74"/>
        <end position="92"/>
    </location>
</feature>
<dbReference type="InterPro" id="IPR046737">
    <property type="entry name" value="DUF6629"/>
</dbReference>
<proteinExistence type="predicted"/>
<evidence type="ECO:0000313" key="3">
    <source>
        <dbReference type="Proteomes" id="UP000268623"/>
    </source>
</evidence>
<dbReference type="EMBL" id="QWDD01000003">
    <property type="protein sequence ID" value="RNJ48153.1"/>
    <property type="molecule type" value="Genomic_DNA"/>
</dbReference>
<protein>
    <submittedName>
        <fullName evidence="2">Uncharacterized protein</fullName>
    </submittedName>
</protein>
<feature type="transmembrane region" description="Helical" evidence="1">
    <location>
        <begin position="42"/>
        <end position="62"/>
    </location>
</feature>
<evidence type="ECO:0000256" key="1">
    <source>
        <dbReference type="SAM" id="Phobius"/>
    </source>
</evidence>
<feature type="transmembrane region" description="Helical" evidence="1">
    <location>
        <begin position="163"/>
        <end position="181"/>
    </location>
</feature>
<comment type="caution">
    <text evidence="2">The sequence shown here is derived from an EMBL/GenBank/DDBJ whole genome shotgun (WGS) entry which is preliminary data.</text>
</comment>
<organism evidence="2 3">
    <name type="scientific">Methylocystis hirsuta</name>
    <dbReference type="NCBI Taxonomy" id="369798"/>
    <lineage>
        <taxon>Bacteria</taxon>
        <taxon>Pseudomonadati</taxon>
        <taxon>Pseudomonadota</taxon>
        <taxon>Alphaproteobacteria</taxon>
        <taxon>Hyphomicrobiales</taxon>
        <taxon>Methylocystaceae</taxon>
        <taxon>Methylocystis</taxon>
    </lineage>
</organism>
<gene>
    <name evidence="2" type="ORF">D1O30_20240</name>
</gene>
<sequence>MLYDRRMLVFSLFPAIFSFHQFTEGMVWLSLSGAVDGKFYSYAYIFVAVLVWPILTPLASALAETDPDMKRHRYAFFGAALVVLGYLVFKLVNASGLDVKVVDHSLSYVIKYDTEPPAYAEYVYAAATLLPLLTLSNSALRLIGVLVGATFLYAVMEKEEVWFSAWCLSAAIFSTLLFLAIKGPEDASVVAAAASKPTWEPP</sequence>
<keyword evidence="1" id="KW-0812">Transmembrane</keyword>
<keyword evidence="1" id="KW-1133">Transmembrane helix</keyword>
<keyword evidence="3" id="KW-1185">Reference proteome</keyword>
<dbReference type="AlphaFoldDB" id="A0A3M9XIY9"/>
<feature type="transmembrane region" description="Helical" evidence="1">
    <location>
        <begin position="138"/>
        <end position="156"/>
    </location>
</feature>
<dbReference type="Pfam" id="PF20334">
    <property type="entry name" value="DUF6629"/>
    <property type="match status" value="1"/>
</dbReference>
<accession>A0A3M9XIY9</accession>